<protein>
    <submittedName>
        <fullName evidence="3">Glycosyl transferase</fullName>
    </submittedName>
</protein>
<feature type="domain" description="Glycosyl transferase family 25" evidence="1">
    <location>
        <begin position="4"/>
        <end position="191"/>
    </location>
</feature>
<sequence>MKIDKVFIINLKNRLDRKKQVIKELQRVKFDNYEFFRAIKPHDKMVEEWCDKYIDPLPQWFINSRKNPNKYRCGALGCLMSHYEIIKISKERGYKNVLILEDDSKFEVKDGETFLEKFESYSSQINQIENVYGLLYLVGNHGPIPETKKQVSQNLVLTRHTLTTGSYIISEKAMDLVLENIKGYPREIDIFYIEHIQQKLPCFFIHPHLAGQVSSYSDIAQRDVNYNL</sequence>
<evidence type="ECO:0000259" key="1">
    <source>
        <dbReference type="Pfam" id="PF01755"/>
    </source>
</evidence>
<organism evidence="3">
    <name type="scientific">Nucleocytoviricota sp</name>
    <dbReference type="NCBI Taxonomy" id="2809609"/>
    <lineage>
        <taxon>Viruses</taxon>
        <taxon>Varidnaviria</taxon>
        <taxon>Bamfordvirae</taxon>
        <taxon>Nucleocytoviricota</taxon>
    </lineage>
</organism>
<evidence type="ECO:0000313" key="2">
    <source>
        <dbReference type="EMBL" id="UZT28784.1"/>
    </source>
</evidence>
<keyword evidence="3" id="KW-0808">Transferase</keyword>
<dbReference type="Pfam" id="PF01755">
    <property type="entry name" value="Glyco_transf_25"/>
    <property type="match status" value="1"/>
</dbReference>
<dbReference type="EMBL" id="OP765584">
    <property type="protein sequence ID" value="UZT29060.1"/>
    <property type="molecule type" value="Genomic_DNA"/>
</dbReference>
<dbReference type="EMBL" id="OP765507">
    <property type="protein sequence ID" value="UZT28784.1"/>
    <property type="molecule type" value="Genomic_DNA"/>
</dbReference>
<dbReference type="CDD" id="cd06532">
    <property type="entry name" value="Glyco_transf_25"/>
    <property type="match status" value="1"/>
</dbReference>
<name>A0A9E8GB12_9VIRU</name>
<reference evidence="3" key="1">
    <citation type="submission" date="2022-11" db="EMBL/GenBank/DDBJ databases">
        <title>Genomics discovery of giant fungal viruses from subsurface oceanic crustal fluids.</title>
        <authorList>
            <person name="Bhattacharjee A.S."/>
            <person name="Schulz F."/>
            <person name="Woyke T."/>
            <person name="Orcutt B.N."/>
            <person name="Matinez Martinez J."/>
        </authorList>
    </citation>
    <scope>NUCLEOTIDE SEQUENCE</scope>
    <source>
        <strain evidence="2">VSAG1.JdFR</strain>
        <strain evidence="3">VSAG8.JdFR</strain>
    </source>
</reference>
<evidence type="ECO:0000313" key="3">
    <source>
        <dbReference type="EMBL" id="UZT29060.1"/>
    </source>
</evidence>
<dbReference type="InterPro" id="IPR002654">
    <property type="entry name" value="Glyco_trans_25"/>
</dbReference>
<accession>A0A9E8GB12</accession>
<dbReference type="GO" id="GO:0016740">
    <property type="term" value="F:transferase activity"/>
    <property type="evidence" value="ECO:0007669"/>
    <property type="project" value="UniProtKB-KW"/>
</dbReference>
<proteinExistence type="predicted"/>